<dbReference type="Proteomes" id="UP000809440">
    <property type="component" value="Unassembled WGS sequence"/>
</dbReference>
<evidence type="ECO:0000313" key="2">
    <source>
        <dbReference type="EMBL" id="MBM2419338.1"/>
    </source>
</evidence>
<evidence type="ECO:0000313" key="4">
    <source>
        <dbReference type="Proteomes" id="UP000809440"/>
    </source>
</evidence>
<sequence>MTFENCEIVATVSKAFHCANMIKEGETLVFDMQGRLLAAKSSANLCLGIIAKLQPALLMAQDRVAEGLHPISNRYKSFDCFDTGIDHGGTGKVFVDLHLRDATTRERVEP</sequence>
<evidence type="ECO:0000313" key="3">
    <source>
        <dbReference type="Proteomes" id="UP000755667"/>
    </source>
</evidence>
<dbReference type="EMBL" id="JAFBXE010000017">
    <property type="protein sequence ID" value="MBM2414667.1"/>
    <property type="molecule type" value="Genomic_DNA"/>
</dbReference>
<comment type="caution">
    <text evidence="1">The sequence shown here is derived from an EMBL/GenBank/DDBJ whole genome shotgun (WGS) entry which is preliminary data.</text>
</comment>
<dbReference type="EMBL" id="JAFBXF010000017">
    <property type="protein sequence ID" value="MBM2419338.1"/>
    <property type="molecule type" value="Genomic_DNA"/>
</dbReference>
<dbReference type="AlphaFoldDB" id="A0A9Q2PF85"/>
<name>A0A9Q2PF85_9RHOB</name>
<dbReference type="Proteomes" id="UP000755667">
    <property type="component" value="Unassembled WGS sequence"/>
</dbReference>
<evidence type="ECO:0000313" key="1">
    <source>
        <dbReference type="EMBL" id="MBM2414667.1"/>
    </source>
</evidence>
<protein>
    <submittedName>
        <fullName evidence="1">Uncharacterized protein</fullName>
    </submittedName>
</protein>
<dbReference type="RefSeq" id="WP_138487598.1">
    <property type="nucleotide sequence ID" value="NZ_JAFBWU010000017.1"/>
</dbReference>
<reference evidence="1 4" key="1">
    <citation type="submission" date="2021-01" db="EMBL/GenBank/DDBJ databases">
        <title>Diatom-associated Roseobacters Show Island Model of Population Structure.</title>
        <authorList>
            <person name="Qu L."/>
            <person name="Feng X."/>
            <person name="Chen Y."/>
            <person name="Li L."/>
            <person name="Wang X."/>
            <person name="Hu Z."/>
            <person name="Wang H."/>
            <person name="Luo H."/>
        </authorList>
    </citation>
    <scope>NUCLEOTIDE SEQUENCE</scope>
    <source>
        <strain evidence="2 4">CC28-63</strain>
        <strain evidence="1">CC28-69</strain>
    </source>
</reference>
<keyword evidence="4" id="KW-1185">Reference proteome</keyword>
<organism evidence="1 3">
    <name type="scientific">Marivita cryptomonadis</name>
    <dbReference type="NCBI Taxonomy" id="505252"/>
    <lineage>
        <taxon>Bacteria</taxon>
        <taxon>Pseudomonadati</taxon>
        <taxon>Pseudomonadota</taxon>
        <taxon>Alphaproteobacteria</taxon>
        <taxon>Rhodobacterales</taxon>
        <taxon>Roseobacteraceae</taxon>
        <taxon>Marivita</taxon>
    </lineage>
</organism>
<gene>
    <name evidence="1" type="ORF">JQX41_20285</name>
    <name evidence="2" type="ORF">JQX48_20305</name>
</gene>
<proteinExistence type="predicted"/>
<accession>A0A9Q2PF85</accession>